<dbReference type="InterPro" id="IPR012340">
    <property type="entry name" value="NA-bd_OB-fold"/>
</dbReference>
<proteinExistence type="predicted"/>
<dbReference type="EMBL" id="JANEYT010000003">
    <property type="protein sequence ID" value="MCQ1056916.1"/>
    <property type="molecule type" value="Genomic_DNA"/>
</dbReference>
<dbReference type="Proteomes" id="UP001524460">
    <property type="component" value="Unassembled WGS sequence"/>
</dbReference>
<sequence>MLVIEIFEDDVKVKSRTMPGKDGKPPRTIYEQDAYAHLGGRFPTLMKVQLQESQPAYPAGNYTVHSSSFIVNNFGSLELKRFGMMIQPLEPAL</sequence>
<dbReference type="Gene3D" id="2.40.50.140">
    <property type="entry name" value="Nucleic acid-binding proteins"/>
    <property type="match status" value="1"/>
</dbReference>
<dbReference type="Pfam" id="PF02303">
    <property type="entry name" value="Phage_DNA_bind"/>
    <property type="match status" value="1"/>
</dbReference>
<evidence type="ECO:0000313" key="5">
    <source>
        <dbReference type="Proteomes" id="UP001524460"/>
    </source>
</evidence>
<keyword evidence="1" id="KW-0235">DNA replication</keyword>
<dbReference type="GO" id="GO:0003677">
    <property type="term" value="F:DNA binding"/>
    <property type="evidence" value="ECO:0007669"/>
    <property type="project" value="UniProtKB-KW"/>
</dbReference>
<organism evidence="4 5">
    <name type="scientific">Photobacterium pectinilyticum</name>
    <dbReference type="NCBI Taxonomy" id="2906793"/>
    <lineage>
        <taxon>Bacteria</taxon>
        <taxon>Pseudomonadati</taxon>
        <taxon>Pseudomonadota</taxon>
        <taxon>Gammaproteobacteria</taxon>
        <taxon>Vibrionales</taxon>
        <taxon>Vibrionaceae</taxon>
        <taxon>Photobacterium</taxon>
    </lineage>
</organism>
<evidence type="ECO:0000256" key="3">
    <source>
        <dbReference type="ARBA" id="ARBA00030596"/>
    </source>
</evidence>
<dbReference type="InterPro" id="IPR003512">
    <property type="entry name" value="Phage_M13_G5P_DNA-bd"/>
</dbReference>
<keyword evidence="5" id="KW-1185">Reference proteome</keyword>
<reference evidence="4 5" key="1">
    <citation type="submission" date="2022-07" db="EMBL/GenBank/DDBJ databases">
        <title>Photobacterium pectinilyticum sp. nov., a marine bacterium isolated from surface seawater of Qingdao offshore.</title>
        <authorList>
            <person name="Wang X."/>
        </authorList>
    </citation>
    <scope>NUCLEOTIDE SEQUENCE [LARGE SCALE GENOMIC DNA]</scope>
    <source>
        <strain evidence="4 5">ZSDE20</strain>
    </source>
</reference>
<gene>
    <name evidence="4" type="ORF">NHN17_02375</name>
</gene>
<evidence type="ECO:0000256" key="2">
    <source>
        <dbReference type="ARBA" id="ARBA00023125"/>
    </source>
</evidence>
<evidence type="ECO:0000313" key="4">
    <source>
        <dbReference type="EMBL" id="MCQ1056916.1"/>
    </source>
</evidence>
<dbReference type="SUPFAM" id="SSF50249">
    <property type="entry name" value="Nucleic acid-binding proteins"/>
    <property type="match status" value="1"/>
</dbReference>
<comment type="caution">
    <text evidence="4">The sequence shown here is derived from an EMBL/GenBank/DDBJ whole genome shotgun (WGS) entry which is preliminary data.</text>
</comment>
<evidence type="ECO:0000256" key="1">
    <source>
        <dbReference type="ARBA" id="ARBA00022705"/>
    </source>
</evidence>
<name>A0ABT1MWN8_9GAMM</name>
<protein>
    <recommendedName>
        <fullName evidence="3">Single-stranded DNA-binding protein</fullName>
    </recommendedName>
</protein>
<keyword evidence="2 4" id="KW-0238">DNA-binding</keyword>
<dbReference type="RefSeq" id="WP_255040517.1">
    <property type="nucleotide sequence ID" value="NZ_JANEYT010000003.1"/>
</dbReference>
<accession>A0ABT1MWN8</accession>